<feature type="compositionally biased region" description="Polar residues" evidence="1">
    <location>
        <begin position="87"/>
        <end position="97"/>
    </location>
</feature>
<proteinExistence type="predicted"/>
<protein>
    <submittedName>
        <fullName evidence="2">Uncharacterized protein</fullName>
    </submittedName>
</protein>
<feature type="region of interest" description="Disordered" evidence="1">
    <location>
        <begin position="80"/>
        <end position="110"/>
    </location>
</feature>
<accession>A0A553I761</accession>
<dbReference type="Proteomes" id="UP000319160">
    <property type="component" value="Unassembled WGS sequence"/>
</dbReference>
<keyword evidence="3" id="KW-1185">Reference proteome</keyword>
<gene>
    <name evidence="2" type="ORF">FHL15_003180</name>
</gene>
<organism evidence="2 3">
    <name type="scientific">Xylaria flabelliformis</name>
    <dbReference type="NCBI Taxonomy" id="2512241"/>
    <lineage>
        <taxon>Eukaryota</taxon>
        <taxon>Fungi</taxon>
        <taxon>Dikarya</taxon>
        <taxon>Ascomycota</taxon>
        <taxon>Pezizomycotina</taxon>
        <taxon>Sordariomycetes</taxon>
        <taxon>Xylariomycetidae</taxon>
        <taxon>Xylariales</taxon>
        <taxon>Xylariaceae</taxon>
        <taxon>Xylaria</taxon>
    </lineage>
</organism>
<name>A0A553I761_9PEZI</name>
<dbReference type="EMBL" id="VFLP01000013">
    <property type="protein sequence ID" value="TRX96038.1"/>
    <property type="molecule type" value="Genomic_DNA"/>
</dbReference>
<dbReference type="AlphaFoldDB" id="A0A553I761"/>
<evidence type="ECO:0000313" key="2">
    <source>
        <dbReference type="EMBL" id="TRX96038.1"/>
    </source>
</evidence>
<dbReference type="OrthoDB" id="4681643at2759"/>
<sequence length="110" mass="11934">MTGPSGSRLAIAGFARKIPSLSLSLAVPYEVDEAIRIVSLRLLKLGVLIIISITSSVEITVPGRESAETDLVDYMDFPPTSRPESALNHNQESSSSRKQFKCLDPKYAIA</sequence>
<comment type="caution">
    <text evidence="2">The sequence shown here is derived from an EMBL/GenBank/DDBJ whole genome shotgun (WGS) entry which is preliminary data.</text>
</comment>
<reference evidence="3" key="1">
    <citation type="submission" date="2019-06" db="EMBL/GenBank/DDBJ databases">
        <title>Draft genome sequence of the griseofulvin-producing fungus Xylaria cubensis strain G536.</title>
        <authorList>
            <person name="Mead M.E."/>
            <person name="Raja H.A."/>
            <person name="Steenwyk J.L."/>
            <person name="Knowles S.L."/>
            <person name="Oberlies N.H."/>
            <person name="Rokas A."/>
        </authorList>
    </citation>
    <scope>NUCLEOTIDE SEQUENCE [LARGE SCALE GENOMIC DNA]</scope>
    <source>
        <strain evidence="3">G536</strain>
    </source>
</reference>
<evidence type="ECO:0000256" key="1">
    <source>
        <dbReference type="SAM" id="MobiDB-lite"/>
    </source>
</evidence>
<evidence type="ECO:0000313" key="3">
    <source>
        <dbReference type="Proteomes" id="UP000319160"/>
    </source>
</evidence>